<sequence>MHQHLKLMDHYLRFHFGPQWQLRLKHNVFQSRRPPIHPTLAPNKVAACLANLPFIAHHFSLKSHGCLCSVESIPLEDDLQTRLTHALHDSCRSVFPDPSSSSVSQKFTAIFSAPRRHGHNSLTPPHTHSSPQTRRKWEDQPLGQWHHALLFCREKLVVTSRNKDHPQSHPISPELLYFLQNMVVDMLAEPDGQSKPLGSHPQAIHTNHTTSLMQQEPTPTTSTSPPSMLSTSTPGFDHQHQTGTSKRPLSLFSYAYDTSSSPFKIQTKGNPTQVSPSIADVPEVSWSNPPPLIHSHLLARLPKLELATALDDDTLVRMPSSSSSSMASVPGLLDEHTPHVPTQPHPLPPNAKAHYQQIPLHTTVSTPSFLSSSLPRPSKFFGLGKADHEDTLPWTRRRSSTSSSPLSLSRRPSLGKPPSPPSMTFTLSAPSHSTSSTSTSASDPSIEDDAEKATFTGLVKIARRWVHQGQQRIIMSRICCIPIDPHFTAILLFSDESLPTPGLKHKSPTPQQQIKLFNQVVQSTLKDFLSFLLVKEAAHFTILSFVVQYPGLVHFVYLHQGTMTTPRLVDLNDLDRQHEMLQHVYQSYRNNPVLADHPQLPFRWPTQNQLGRLHTNMLHQALNQHTPSAPAQPSLFPPPVHCLLAPSTSHHGYDYLSLASHHDHLLMAVYYHFVPDPIKRAMHQQLFHDLCQRQPST</sequence>
<feature type="region of interest" description="Disordered" evidence="1">
    <location>
        <begin position="392"/>
        <end position="447"/>
    </location>
</feature>
<reference evidence="2 3" key="1">
    <citation type="submission" date="2016-07" db="EMBL/GenBank/DDBJ databases">
        <title>Pervasive Adenine N6-methylation of Active Genes in Fungi.</title>
        <authorList>
            <consortium name="DOE Joint Genome Institute"/>
            <person name="Mondo S.J."/>
            <person name="Dannebaum R.O."/>
            <person name="Kuo R.C."/>
            <person name="Labutti K."/>
            <person name="Haridas S."/>
            <person name="Kuo A."/>
            <person name="Salamov A."/>
            <person name="Ahrendt S.R."/>
            <person name="Lipzen A."/>
            <person name="Sullivan W."/>
            <person name="Andreopoulos W.B."/>
            <person name="Clum A."/>
            <person name="Lindquist E."/>
            <person name="Daum C."/>
            <person name="Ramamoorthy G.K."/>
            <person name="Gryganskyi A."/>
            <person name="Culley D."/>
            <person name="Magnuson J.K."/>
            <person name="James T.Y."/>
            <person name="O'Malley M.A."/>
            <person name="Stajich J.E."/>
            <person name="Spatafora J.W."/>
            <person name="Visel A."/>
            <person name="Grigoriev I.V."/>
        </authorList>
    </citation>
    <scope>NUCLEOTIDE SEQUENCE [LARGE SCALE GENOMIC DNA]</scope>
    <source>
        <strain evidence="2 3">NRRL 3301</strain>
    </source>
</reference>
<feature type="region of interest" description="Disordered" evidence="1">
    <location>
        <begin position="209"/>
        <end position="248"/>
    </location>
</feature>
<feature type="compositionally biased region" description="Low complexity" evidence="1">
    <location>
        <begin position="400"/>
        <end position="414"/>
    </location>
</feature>
<evidence type="ECO:0000313" key="2">
    <source>
        <dbReference type="EMBL" id="ORX48738.1"/>
    </source>
</evidence>
<feature type="compositionally biased region" description="Low complexity" evidence="1">
    <location>
        <begin position="428"/>
        <end position="444"/>
    </location>
</feature>
<feature type="region of interest" description="Disordered" evidence="1">
    <location>
        <begin position="114"/>
        <end position="137"/>
    </location>
</feature>
<dbReference type="EMBL" id="MCGT01000028">
    <property type="protein sequence ID" value="ORX48738.1"/>
    <property type="molecule type" value="Genomic_DNA"/>
</dbReference>
<feature type="compositionally biased region" description="Low complexity" evidence="1">
    <location>
        <begin position="217"/>
        <end position="234"/>
    </location>
</feature>
<protein>
    <submittedName>
        <fullName evidence="2">Uncharacterized protein</fullName>
    </submittedName>
</protein>
<feature type="region of interest" description="Disordered" evidence="1">
    <location>
        <begin position="316"/>
        <end position="352"/>
    </location>
</feature>
<evidence type="ECO:0000313" key="3">
    <source>
        <dbReference type="Proteomes" id="UP000242146"/>
    </source>
</evidence>
<dbReference type="OrthoDB" id="10255234at2759"/>
<gene>
    <name evidence="2" type="ORF">DM01DRAFT_1111969</name>
</gene>
<organism evidence="2 3">
    <name type="scientific">Hesseltinella vesiculosa</name>
    <dbReference type="NCBI Taxonomy" id="101127"/>
    <lineage>
        <taxon>Eukaryota</taxon>
        <taxon>Fungi</taxon>
        <taxon>Fungi incertae sedis</taxon>
        <taxon>Mucoromycota</taxon>
        <taxon>Mucoromycotina</taxon>
        <taxon>Mucoromycetes</taxon>
        <taxon>Mucorales</taxon>
        <taxon>Cunninghamellaceae</taxon>
        <taxon>Hesseltinella</taxon>
    </lineage>
</organism>
<keyword evidence="3" id="KW-1185">Reference proteome</keyword>
<name>A0A1X2G9U1_9FUNG</name>
<accession>A0A1X2G9U1</accession>
<comment type="caution">
    <text evidence="2">The sequence shown here is derived from an EMBL/GenBank/DDBJ whole genome shotgun (WGS) entry which is preliminary data.</text>
</comment>
<proteinExistence type="predicted"/>
<evidence type="ECO:0000256" key="1">
    <source>
        <dbReference type="SAM" id="MobiDB-lite"/>
    </source>
</evidence>
<dbReference type="AlphaFoldDB" id="A0A1X2G9U1"/>
<feature type="compositionally biased region" description="Polar residues" evidence="1">
    <location>
        <begin position="120"/>
        <end position="132"/>
    </location>
</feature>
<dbReference type="Proteomes" id="UP000242146">
    <property type="component" value="Unassembled WGS sequence"/>
</dbReference>